<dbReference type="InterPro" id="IPR025849">
    <property type="entry name" value="MJ0421-like_SPOUT_MTase"/>
</dbReference>
<name>G0EGB5_PYRF1</name>
<dbReference type="InParanoid" id="G0EGB5"/>
<dbReference type="InterPro" id="IPR041730">
    <property type="entry name" value="MJ0421-like_THUMP"/>
</dbReference>
<sequence length="360" mass="39816">MSECNLVIVKTELGAERIAASRIRDLDPLAKVEAAPRGLRGMVLVEPGGLSKDELARLIEERVPEAGRVIQVDACVKAELDEMARVAAELAKTRISASETFAVRTTRRGRHPYTSIDVNVVVGDAVRKATGATVNLTRPDKVVLVEIIQDEALIAIVPGSLFHRKMGPGKYPLYKLYRKISLVQMPYLGPLDACRNMGVRIGREVQNFEVAELVIAPDGPVDALQLKTFIEGVLEGIESRYEVQRKSYGREARRVPVLVQDIYQLVRERHGREPIIVLEPEGEPVTRAAWKLYEMFRNARRVSVLVGSRRGIPLGIYRFADLVIDIAPGITLSTDYAAAAALIAIGTVVHDLFARENQHS</sequence>
<dbReference type="CDD" id="cd11718">
    <property type="entry name" value="THUMP_SPOUT"/>
    <property type="match status" value="1"/>
</dbReference>
<dbReference type="GO" id="GO:0005829">
    <property type="term" value="C:cytosol"/>
    <property type="evidence" value="ECO:0007669"/>
    <property type="project" value="TreeGrafter"/>
</dbReference>
<dbReference type="Proteomes" id="UP000001037">
    <property type="component" value="Chromosome"/>
</dbReference>
<dbReference type="Gene3D" id="3.30.2130.30">
    <property type="match status" value="1"/>
</dbReference>
<accession>G0EGB5</accession>
<evidence type="ECO:0000256" key="1">
    <source>
        <dbReference type="PROSITE-ProRule" id="PRU00529"/>
    </source>
</evidence>
<dbReference type="InterPro" id="IPR004114">
    <property type="entry name" value="THUMP_dom"/>
</dbReference>
<gene>
    <name evidence="3" type="ordered locus">Pyrfu_1281</name>
</gene>
<dbReference type="eggNOG" id="arCOG00056">
    <property type="taxonomic scope" value="Archaea"/>
</dbReference>
<dbReference type="SUPFAM" id="SSF75217">
    <property type="entry name" value="alpha/beta knot"/>
    <property type="match status" value="1"/>
</dbReference>
<dbReference type="PROSITE" id="PS51165">
    <property type="entry name" value="THUMP"/>
    <property type="match status" value="1"/>
</dbReference>
<dbReference type="GO" id="GO:0003723">
    <property type="term" value="F:RNA binding"/>
    <property type="evidence" value="ECO:0007669"/>
    <property type="project" value="UniProtKB-UniRule"/>
</dbReference>
<dbReference type="SUPFAM" id="SSF143437">
    <property type="entry name" value="THUMP domain-like"/>
    <property type="match status" value="1"/>
</dbReference>
<reference evidence="3 4" key="1">
    <citation type="journal article" date="2011" name="Stand. Genomic Sci.">
        <title>Complete genome sequence of the hyperthermophilic chemolithoautotroph Pyrolobus fumarii type strain (1A).</title>
        <authorList>
            <person name="Anderson I."/>
            <person name="Goker M."/>
            <person name="Nolan M."/>
            <person name="Lucas S."/>
            <person name="Hammon N."/>
            <person name="Deshpande S."/>
            <person name="Cheng J.F."/>
            <person name="Tapia R."/>
            <person name="Han C."/>
            <person name="Goodwin L."/>
            <person name="Pitluck S."/>
            <person name="Huntemann M."/>
            <person name="Liolios K."/>
            <person name="Ivanova N."/>
            <person name="Pagani I."/>
            <person name="Mavromatis K."/>
            <person name="Ovchinikova G."/>
            <person name="Pati A."/>
            <person name="Chen A."/>
            <person name="Palaniappan K."/>
            <person name="Land M."/>
            <person name="Hauser L."/>
            <person name="Brambilla E.M."/>
            <person name="Huber H."/>
            <person name="Yasawong M."/>
            <person name="Rohde M."/>
            <person name="Spring S."/>
            <person name="Abt B."/>
            <person name="Sikorski J."/>
            <person name="Wirth R."/>
            <person name="Detter J.C."/>
            <person name="Woyke T."/>
            <person name="Bristow J."/>
            <person name="Eisen J.A."/>
            <person name="Markowitz V."/>
            <person name="Hugenholtz P."/>
            <person name="Kyrpides N.C."/>
            <person name="Klenk H.P."/>
            <person name="Lapidus A."/>
        </authorList>
    </citation>
    <scope>NUCLEOTIDE SEQUENCE [LARGE SCALE GENOMIC DNA]</scope>
    <source>
        <strain evidence="4">DSM 11204 / 1A</strain>
    </source>
</reference>
<keyword evidence="1" id="KW-0694">RNA-binding</keyword>
<proteinExistence type="predicted"/>
<dbReference type="Pfam" id="PF02926">
    <property type="entry name" value="THUMP"/>
    <property type="match status" value="1"/>
</dbReference>
<keyword evidence="4" id="KW-1185">Reference proteome</keyword>
<protein>
    <submittedName>
        <fullName evidence="3">THUMP domain-containing protein</fullName>
    </submittedName>
</protein>
<dbReference type="PANTHER" id="PTHR43209">
    <property type="entry name" value="TRNA SULFURTRANSFERASE"/>
    <property type="match status" value="1"/>
</dbReference>
<organism evidence="3 4">
    <name type="scientific">Pyrolobus fumarii (strain DSM 11204 / 1A)</name>
    <dbReference type="NCBI Taxonomy" id="694429"/>
    <lineage>
        <taxon>Archaea</taxon>
        <taxon>Thermoproteota</taxon>
        <taxon>Thermoprotei</taxon>
        <taxon>Desulfurococcales</taxon>
        <taxon>Pyrodictiaceae</taxon>
        <taxon>Pyrolobus</taxon>
    </lineage>
</organism>
<dbReference type="RefSeq" id="WP_014026817.1">
    <property type="nucleotide sequence ID" value="NC_015931.1"/>
</dbReference>
<dbReference type="GO" id="GO:0002937">
    <property type="term" value="P:tRNA 4-thiouridine biosynthesis"/>
    <property type="evidence" value="ECO:0007669"/>
    <property type="project" value="TreeGrafter"/>
</dbReference>
<evidence type="ECO:0000313" key="3">
    <source>
        <dbReference type="EMBL" id="AEM39140.1"/>
    </source>
</evidence>
<dbReference type="KEGG" id="pfm:Pyrfu_1281"/>
<dbReference type="SMART" id="SM00981">
    <property type="entry name" value="THUMP"/>
    <property type="match status" value="1"/>
</dbReference>
<feature type="domain" description="THUMP" evidence="2">
    <location>
        <begin position="53"/>
        <end position="158"/>
    </location>
</feature>
<dbReference type="AlphaFoldDB" id="G0EGB5"/>
<dbReference type="Pfam" id="PF14419">
    <property type="entry name" value="SPOUT_MTase_2"/>
    <property type="match status" value="1"/>
</dbReference>
<evidence type="ECO:0000313" key="4">
    <source>
        <dbReference type="Proteomes" id="UP000001037"/>
    </source>
</evidence>
<dbReference type="InterPro" id="IPR029028">
    <property type="entry name" value="Alpha/beta_knot_MTases"/>
</dbReference>
<dbReference type="EMBL" id="CP002838">
    <property type="protein sequence ID" value="AEM39140.1"/>
    <property type="molecule type" value="Genomic_DNA"/>
</dbReference>
<dbReference type="GO" id="GO:0052837">
    <property type="term" value="P:thiazole biosynthetic process"/>
    <property type="evidence" value="ECO:0007669"/>
    <property type="project" value="TreeGrafter"/>
</dbReference>
<evidence type="ECO:0000259" key="2">
    <source>
        <dbReference type="PROSITE" id="PS51165"/>
    </source>
</evidence>
<dbReference type="PANTHER" id="PTHR43209:SF1">
    <property type="entry name" value="TRNA SULFURTRANSFERASE"/>
    <property type="match status" value="1"/>
</dbReference>
<dbReference type="STRING" id="694429.Pyrfu_1281"/>
<dbReference type="GeneID" id="11138464"/>
<dbReference type="InterPro" id="IPR050102">
    <property type="entry name" value="tRNA_sulfurtransferase_ThiI"/>
</dbReference>
<dbReference type="HOGENOM" id="CLU_795999_0_0_2"/>